<evidence type="ECO:0000313" key="2">
    <source>
        <dbReference type="EMBL" id="RRT66043.1"/>
    </source>
</evidence>
<evidence type="ECO:0000256" key="1">
    <source>
        <dbReference type="SAM" id="MobiDB-lite"/>
    </source>
</evidence>
<comment type="caution">
    <text evidence="2">The sequence shown here is derived from an EMBL/GenBank/DDBJ whole genome shotgun (WGS) entry which is preliminary data.</text>
</comment>
<feature type="non-terminal residue" evidence="2">
    <location>
        <position position="1"/>
    </location>
</feature>
<protein>
    <submittedName>
        <fullName evidence="2">Uncharacterized protein</fullName>
    </submittedName>
</protein>
<evidence type="ECO:0000313" key="3">
    <source>
        <dbReference type="Proteomes" id="UP000287651"/>
    </source>
</evidence>
<accession>A0A426ZPU7</accession>
<sequence length="60" mass="6213">ASPATSRGGGADRKGGRPLAGWLPACKGSRRLRWGGSDGDRGGGQEGLGHPFEKRMILPL</sequence>
<organism evidence="2 3">
    <name type="scientific">Ensete ventricosum</name>
    <name type="common">Abyssinian banana</name>
    <name type="synonym">Musa ensete</name>
    <dbReference type="NCBI Taxonomy" id="4639"/>
    <lineage>
        <taxon>Eukaryota</taxon>
        <taxon>Viridiplantae</taxon>
        <taxon>Streptophyta</taxon>
        <taxon>Embryophyta</taxon>
        <taxon>Tracheophyta</taxon>
        <taxon>Spermatophyta</taxon>
        <taxon>Magnoliopsida</taxon>
        <taxon>Liliopsida</taxon>
        <taxon>Zingiberales</taxon>
        <taxon>Musaceae</taxon>
        <taxon>Ensete</taxon>
    </lineage>
</organism>
<gene>
    <name evidence="2" type="ORF">B296_00031429</name>
</gene>
<proteinExistence type="predicted"/>
<dbReference type="Proteomes" id="UP000287651">
    <property type="component" value="Unassembled WGS sequence"/>
</dbReference>
<dbReference type="AlphaFoldDB" id="A0A426ZPU7"/>
<dbReference type="EMBL" id="AMZH03005582">
    <property type="protein sequence ID" value="RRT66043.1"/>
    <property type="molecule type" value="Genomic_DNA"/>
</dbReference>
<name>A0A426ZPU7_ENSVE</name>
<feature type="compositionally biased region" description="Basic and acidic residues" evidence="1">
    <location>
        <begin position="51"/>
        <end position="60"/>
    </location>
</feature>
<feature type="region of interest" description="Disordered" evidence="1">
    <location>
        <begin position="1"/>
        <end position="60"/>
    </location>
</feature>
<reference evidence="2 3" key="1">
    <citation type="journal article" date="2014" name="Agronomy (Basel)">
        <title>A Draft Genome Sequence for Ensete ventricosum, the Drought-Tolerant Tree Against Hunger.</title>
        <authorList>
            <person name="Harrison J."/>
            <person name="Moore K.A."/>
            <person name="Paszkiewicz K."/>
            <person name="Jones T."/>
            <person name="Grant M."/>
            <person name="Ambacheew D."/>
            <person name="Muzemil S."/>
            <person name="Studholme D.J."/>
        </authorList>
    </citation>
    <scope>NUCLEOTIDE SEQUENCE [LARGE SCALE GENOMIC DNA]</scope>
</reference>